<dbReference type="Proteomes" id="UP000657574">
    <property type="component" value="Unassembled WGS sequence"/>
</dbReference>
<organism evidence="1 2">
    <name type="scientific">Streptomyces brasiliensis</name>
    <dbReference type="NCBI Taxonomy" id="1954"/>
    <lineage>
        <taxon>Bacteria</taxon>
        <taxon>Bacillati</taxon>
        <taxon>Actinomycetota</taxon>
        <taxon>Actinomycetes</taxon>
        <taxon>Kitasatosporales</taxon>
        <taxon>Streptomycetaceae</taxon>
        <taxon>Streptomyces</taxon>
    </lineage>
</organism>
<keyword evidence="2" id="KW-1185">Reference proteome</keyword>
<comment type="caution">
    <text evidence="1">The sequence shown here is derived from an EMBL/GenBank/DDBJ whole genome shotgun (WGS) entry which is preliminary data.</text>
</comment>
<evidence type="ECO:0000313" key="1">
    <source>
        <dbReference type="EMBL" id="GGJ67230.1"/>
    </source>
</evidence>
<gene>
    <name evidence="1" type="ORF">GCM10010121_092410</name>
</gene>
<accession>A0A917P927</accession>
<reference evidence="1" key="1">
    <citation type="journal article" date="2014" name="Int. J. Syst. Evol. Microbiol.">
        <title>Complete genome sequence of Corynebacterium casei LMG S-19264T (=DSM 44701T), isolated from a smear-ripened cheese.</title>
        <authorList>
            <consortium name="US DOE Joint Genome Institute (JGI-PGF)"/>
            <person name="Walter F."/>
            <person name="Albersmeier A."/>
            <person name="Kalinowski J."/>
            <person name="Ruckert C."/>
        </authorList>
    </citation>
    <scope>NUCLEOTIDE SEQUENCE</scope>
    <source>
        <strain evidence="1">JCM 3086</strain>
    </source>
</reference>
<dbReference type="AlphaFoldDB" id="A0A917P927"/>
<proteinExistence type="predicted"/>
<dbReference type="EMBL" id="BMQA01000096">
    <property type="protein sequence ID" value="GGJ67230.1"/>
    <property type="molecule type" value="Genomic_DNA"/>
</dbReference>
<reference evidence="1" key="2">
    <citation type="submission" date="2020-09" db="EMBL/GenBank/DDBJ databases">
        <authorList>
            <person name="Sun Q."/>
            <person name="Ohkuma M."/>
        </authorList>
    </citation>
    <scope>NUCLEOTIDE SEQUENCE</scope>
    <source>
        <strain evidence="1">JCM 3086</strain>
    </source>
</reference>
<sequence>MRGAEAPLQLARTISEAAGPAATALVREARLASIGELIVAPKFLASHHHDQTAPRLIDAPATTAAARHTVTPRAMAQGGVGMDEAVPALTSPVTTGPSSSTMEIQRLSRPAIARTAEVPPLCGRC</sequence>
<protein>
    <submittedName>
        <fullName evidence="1">Uncharacterized protein</fullName>
    </submittedName>
</protein>
<evidence type="ECO:0000313" key="2">
    <source>
        <dbReference type="Proteomes" id="UP000657574"/>
    </source>
</evidence>
<name>A0A917P927_9ACTN</name>